<keyword evidence="3" id="KW-1185">Reference proteome</keyword>
<organism evidence="2 3">
    <name type="scientific">Hamadaea flava</name>
    <dbReference type="NCBI Taxonomy" id="1742688"/>
    <lineage>
        <taxon>Bacteria</taxon>
        <taxon>Bacillati</taxon>
        <taxon>Actinomycetota</taxon>
        <taxon>Actinomycetes</taxon>
        <taxon>Micromonosporales</taxon>
        <taxon>Micromonosporaceae</taxon>
        <taxon>Hamadaea</taxon>
    </lineage>
</organism>
<dbReference type="EMBL" id="JBHSAY010000005">
    <property type="protein sequence ID" value="MFC4130790.1"/>
    <property type="molecule type" value="Genomic_DNA"/>
</dbReference>
<name>A0ABV8LKH3_9ACTN</name>
<keyword evidence="1" id="KW-0472">Membrane</keyword>
<keyword evidence="1" id="KW-1133">Transmembrane helix</keyword>
<evidence type="ECO:0000256" key="1">
    <source>
        <dbReference type="SAM" id="Phobius"/>
    </source>
</evidence>
<evidence type="ECO:0000313" key="3">
    <source>
        <dbReference type="Proteomes" id="UP001595816"/>
    </source>
</evidence>
<feature type="transmembrane region" description="Helical" evidence="1">
    <location>
        <begin position="72"/>
        <end position="93"/>
    </location>
</feature>
<dbReference type="Pfam" id="PF19744">
    <property type="entry name" value="DUF6232"/>
    <property type="match status" value="1"/>
</dbReference>
<evidence type="ECO:0000313" key="2">
    <source>
        <dbReference type="EMBL" id="MFC4130790.1"/>
    </source>
</evidence>
<sequence length="160" mass="17795">MQPTRRAQELSLPGIRVTDRWFVVGQRKFDVTELQNLRTVRGSHHPLAVRAGICALLAVAGIGVFFDRLEPVGFVGLTVAALLLAATAVAVAWRNPRSYEMWAEYRGLSVQLYYCDNERRYNAVSRAVIRARERAYLADSPVADQYPAAAAQAAWFTQAA</sequence>
<comment type="caution">
    <text evidence="2">The sequence shown here is derived from an EMBL/GenBank/DDBJ whole genome shotgun (WGS) entry which is preliminary data.</text>
</comment>
<gene>
    <name evidence="2" type="ORF">ACFOZ4_09265</name>
</gene>
<keyword evidence="1" id="KW-0812">Transmembrane</keyword>
<dbReference type="Proteomes" id="UP001595816">
    <property type="component" value="Unassembled WGS sequence"/>
</dbReference>
<dbReference type="InterPro" id="IPR045629">
    <property type="entry name" value="DUF6232"/>
</dbReference>
<feature type="transmembrane region" description="Helical" evidence="1">
    <location>
        <begin position="47"/>
        <end position="66"/>
    </location>
</feature>
<dbReference type="RefSeq" id="WP_253757212.1">
    <property type="nucleotide sequence ID" value="NZ_JAMZDZ010000001.1"/>
</dbReference>
<proteinExistence type="predicted"/>
<protein>
    <submittedName>
        <fullName evidence="2">DUF6232 family protein</fullName>
    </submittedName>
</protein>
<reference evidence="3" key="1">
    <citation type="journal article" date="2019" name="Int. J. Syst. Evol. Microbiol.">
        <title>The Global Catalogue of Microorganisms (GCM) 10K type strain sequencing project: providing services to taxonomists for standard genome sequencing and annotation.</title>
        <authorList>
            <consortium name="The Broad Institute Genomics Platform"/>
            <consortium name="The Broad Institute Genome Sequencing Center for Infectious Disease"/>
            <person name="Wu L."/>
            <person name="Ma J."/>
        </authorList>
    </citation>
    <scope>NUCLEOTIDE SEQUENCE [LARGE SCALE GENOMIC DNA]</scope>
    <source>
        <strain evidence="3">CGMCC 4.7289</strain>
    </source>
</reference>
<accession>A0ABV8LKH3</accession>